<evidence type="ECO:0000256" key="2">
    <source>
        <dbReference type="SAM" id="Phobius"/>
    </source>
</evidence>
<keyword evidence="2" id="KW-1133">Transmembrane helix</keyword>
<protein>
    <submittedName>
        <fullName evidence="3">DUF2304 domain-containing protein</fullName>
    </submittedName>
</protein>
<gene>
    <name evidence="3" type="ORF">KC729_03345</name>
</gene>
<evidence type="ECO:0000313" key="3">
    <source>
        <dbReference type="EMBL" id="MCA9726691.1"/>
    </source>
</evidence>
<reference evidence="3" key="2">
    <citation type="journal article" date="2021" name="Microbiome">
        <title>Successional dynamics and alternative stable states in a saline activated sludge microbial community over 9 years.</title>
        <authorList>
            <person name="Wang Y."/>
            <person name="Ye J."/>
            <person name="Ju F."/>
            <person name="Liu L."/>
            <person name="Boyd J.A."/>
            <person name="Deng Y."/>
            <person name="Parks D.H."/>
            <person name="Jiang X."/>
            <person name="Yin X."/>
            <person name="Woodcroft B.J."/>
            <person name="Tyson G.W."/>
            <person name="Hugenholtz P."/>
            <person name="Polz M.F."/>
            <person name="Zhang T."/>
        </authorList>
    </citation>
    <scope>NUCLEOTIDE SEQUENCE</scope>
    <source>
        <strain evidence="3">HKST-UBA01</strain>
    </source>
</reference>
<dbReference type="AlphaFoldDB" id="A0A956LWN3"/>
<evidence type="ECO:0000313" key="4">
    <source>
        <dbReference type="Proteomes" id="UP000697710"/>
    </source>
</evidence>
<dbReference type="Pfam" id="PF10066">
    <property type="entry name" value="DUF2304"/>
    <property type="match status" value="1"/>
</dbReference>
<sequence>MTRTPMTLEARLFVAGLGIALLVVILRALRTHRLRYEYSLLWILLGAGLIVLAALQPTADAIARWVGIDYPPAFYLLLCLFVILLLLFHLSLKLSVLGDQMKDLAQQIAIITAESGSAAPEVGRSSKPGTGDGPATAPVGGEPA</sequence>
<dbReference type="InterPro" id="IPR019277">
    <property type="entry name" value="DUF2304"/>
</dbReference>
<keyword evidence="2" id="KW-0472">Membrane</keyword>
<dbReference type="Proteomes" id="UP000697710">
    <property type="component" value="Unassembled WGS sequence"/>
</dbReference>
<dbReference type="EMBL" id="JAGQHR010000056">
    <property type="protein sequence ID" value="MCA9726691.1"/>
    <property type="molecule type" value="Genomic_DNA"/>
</dbReference>
<feature type="transmembrane region" description="Helical" evidence="2">
    <location>
        <begin position="12"/>
        <end position="29"/>
    </location>
</feature>
<name>A0A956LWN3_UNCEI</name>
<accession>A0A956LWN3</accession>
<evidence type="ECO:0000256" key="1">
    <source>
        <dbReference type="SAM" id="MobiDB-lite"/>
    </source>
</evidence>
<feature type="transmembrane region" description="Helical" evidence="2">
    <location>
        <begin position="36"/>
        <end position="54"/>
    </location>
</feature>
<keyword evidence="2" id="KW-0812">Transmembrane</keyword>
<organism evidence="3 4">
    <name type="scientific">Eiseniibacteriota bacterium</name>
    <dbReference type="NCBI Taxonomy" id="2212470"/>
    <lineage>
        <taxon>Bacteria</taxon>
        <taxon>Candidatus Eiseniibacteriota</taxon>
    </lineage>
</organism>
<feature type="transmembrane region" description="Helical" evidence="2">
    <location>
        <begin position="74"/>
        <end position="92"/>
    </location>
</feature>
<proteinExistence type="predicted"/>
<feature type="region of interest" description="Disordered" evidence="1">
    <location>
        <begin position="115"/>
        <end position="144"/>
    </location>
</feature>
<reference evidence="3" key="1">
    <citation type="submission" date="2020-04" db="EMBL/GenBank/DDBJ databases">
        <authorList>
            <person name="Zhang T."/>
        </authorList>
    </citation>
    <scope>NUCLEOTIDE SEQUENCE</scope>
    <source>
        <strain evidence="3">HKST-UBA01</strain>
    </source>
</reference>
<comment type="caution">
    <text evidence="3">The sequence shown here is derived from an EMBL/GenBank/DDBJ whole genome shotgun (WGS) entry which is preliminary data.</text>
</comment>